<protein>
    <submittedName>
        <fullName evidence="1">35992_t:CDS:1</fullName>
    </submittedName>
</protein>
<gene>
    <name evidence="1" type="ORF">RPERSI_LOCUS20081</name>
</gene>
<comment type="caution">
    <text evidence="1">The sequence shown here is derived from an EMBL/GenBank/DDBJ whole genome shotgun (WGS) entry which is preliminary data.</text>
</comment>
<organism evidence="1 2">
    <name type="scientific">Racocetra persica</name>
    <dbReference type="NCBI Taxonomy" id="160502"/>
    <lineage>
        <taxon>Eukaryota</taxon>
        <taxon>Fungi</taxon>
        <taxon>Fungi incertae sedis</taxon>
        <taxon>Mucoromycota</taxon>
        <taxon>Glomeromycotina</taxon>
        <taxon>Glomeromycetes</taxon>
        <taxon>Diversisporales</taxon>
        <taxon>Gigasporaceae</taxon>
        <taxon>Racocetra</taxon>
    </lineage>
</organism>
<reference evidence="1" key="1">
    <citation type="submission" date="2021-06" db="EMBL/GenBank/DDBJ databases">
        <authorList>
            <person name="Kallberg Y."/>
            <person name="Tangrot J."/>
            <person name="Rosling A."/>
        </authorList>
    </citation>
    <scope>NUCLEOTIDE SEQUENCE</scope>
    <source>
        <strain evidence="1">MA461A</strain>
    </source>
</reference>
<dbReference type="Proteomes" id="UP000789920">
    <property type="component" value="Unassembled WGS sequence"/>
</dbReference>
<evidence type="ECO:0000313" key="1">
    <source>
        <dbReference type="EMBL" id="CAG8796049.1"/>
    </source>
</evidence>
<keyword evidence="2" id="KW-1185">Reference proteome</keyword>
<proteinExistence type="predicted"/>
<dbReference type="EMBL" id="CAJVQC010056098">
    <property type="protein sequence ID" value="CAG8796049.1"/>
    <property type="molecule type" value="Genomic_DNA"/>
</dbReference>
<evidence type="ECO:0000313" key="2">
    <source>
        <dbReference type="Proteomes" id="UP000789920"/>
    </source>
</evidence>
<name>A0ACA9RJG9_9GLOM</name>
<feature type="non-terminal residue" evidence="1">
    <location>
        <position position="1"/>
    </location>
</feature>
<feature type="non-terminal residue" evidence="1">
    <location>
        <position position="141"/>
    </location>
</feature>
<accession>A0ACA9RJG9</accession>
<sequence>EKDLKNMLPILLIDIQDLNLYNDNIQPYDRPEMSNYIFNTLPSALVSNLSDNKLKLNNFDKNIFGLDDLEEIVKQGSLLFTASNTLENGNLLGLGFDLENNTLEFELDKQEFKLNERTSELDKQEFELETQKFELGGGNNN</sequence>